<comment type="caution">
    <text evidence="1">The sequence shown here is derived from an EMBL/GenBank/DDBJ whole genome shotgun (WGS) entry which is preliminary data.</text>
</comment>
<proteinExistence type="predicted"/>
<organism evidence="1 2">
    <name type="scientific">Vaccinium darrowii</name>
    <dbReference type="NCBI Taxonomy" id="229202"/>
    <lineage>
        <taxon>Eukaryota</taxon>
        <taxon>Viridiplantae</taxon>
        <taxon>Streptophyta</taxon>
        <taxon>Embryophyta</taxon>
        <taxon>Tracheophyta</taxon>
        <taxon>Spermatophyta</taxon>
        <taxon>Magnoliopsida</taxon>
        <taxon>eudicotyledons</taxon>
        <taxon>Gunneridae</taxon>
        <taxon>Pentapetalae</taxon>
        <taxon>asterids</taxon>
        <taxon>Ericales</taxon>
        <taxon>Ericaceae</taxon>
        <taxon>Vaccinioideae</taxon>
        <taxon>Vaccinieae</taxon>
        <taxon>Vaccinium</taxon>
    </lineage>
</organism>
<evidence type="ECO:0000313" key="1">
    <source>
        <dbReference type="EMBL" id="KAH7835402.1"/>
    </source>
</evidence>
<accession>A0ACB7X3Y8</accession>
<protein>
    <submittedName>
        <fullName evidence="1">Uncharacterized protein</fullName>
    </submittedName>
</protein>
<dbReference type="EMBL" id="CM037152">
    <property type="protein sequence ID" value="KAH7835402.1"/>
    <property type="molecule type" value="Genomic_DNA"/>
</dbReference>
<name>A0ACB7X3Y8_9ERIC</name>
<dbReference type="Proteomes" id="UP000828048">
    <property type="component" value="Chromosome 2"/>
</dbReference>
<reference evidence="1 2" key="1">
    <citation type="journal article" date="2021" name="Hortic Res">
        <title>High-quality reference genome and annotation aids understanding of berry development for evergreen blueberry (Vaccinium darrowii).</title>
        <authorList>
            <person name="Yu J."/>
            <person name="Hulse-Kemp A.M."/>
            <person name="Babiker E."/>
            <person name="Staton M."/>
        </authorList>
    </citation>
    <scope>NUCLEOTIDE SEQUENCE [LARGE SCALE GENOMIC DNA]</scope>
    <source>
        <strain evidence="2">cv. NJ 8807/NJ 8810</strain>
        <tissue evidence="1">Young leaf</tissue>
    </source>
</reference>
<evidence type="ECO:0000313" key="2">
    <source>
        <dbReference type="Proteomes" id="UP000828048"/>
    </source>
</evidence>
<gene>
    <name evidence="1" type="ORF">Vadar_025855</name>
</gene>
<keyword evidence="2" id="KW-1185">Reference proteome</keyword>
<sequence length="189" mass="21316">MNNFDSDSSSLTVHGRTFPLTESHIHECLGTNAQSQGNNVQLNRAEGYSEQCTRLGVTKGAVQLKGLSDYLHSEKNRVVDVDFKRKFVVYSLGSFLCPTTKPAINQIFIHLVIDNVNWAKITLEFLQSGIWGQWANGRKQVFYLECVSPPTTFVMPRSTPSLAAWGDIKITNAWRQFEEIGGFKMWAQL</sequence>